<evidence type="ECO:0000256" key="1">
    <source>
        <dbReference type="SAM" id="MobiDB-lite"/>
    </source>
</evidence>
<keyword evidence="2" id="KW-0812">Transmembrane</keyword>
<reference evidence="3 4" key="1">
    <citation type="submission" date="2016-07" db="EMBL/GenBank/DDBJ databases">
        <title>Pervasive Adenine N6-methylation of Active Genes in Fungi.</title>
        <authorList>
            <consortium name="DOE Joint Genome Institute"/>
            <person name="Mondo S.J."/>
            <person name="Dannebaum R.O."/>
            <person name="Kuo R.C."/>
            <person name="Labutti K."/>
            <person name="Haridas S."/>
            <person name="Kuo A."/>
            <person name="Salamov A."/>
            <person name="Ahrendt S.R."/>
            <person name="Lipzen A."/>
            <person name="Sullivan W."/>
            <person name="Andreopoulos W.B."/>
            <person name="Clum A."/>
            <person name="Lindquist E."/>
            <person name="Daum C."/>
            <person name="Ramamoorthy G.K."/>
            <person name="Gryganskyi A."/>
            <person name="Culley D."/>
            <person name="Magnuson J.K."/>
            <person name="James T.Y."/>
            <person name="O'Malley M.A."/>
            <person name="Stajich J.E."/>
            <person name="Spatafora J.W."/>
            <person name="Visel A."/>
            <person name="Grigoriev I.V."/>
        </authorList>
    </citation>
    <scope>NUCLEOTIDE SEQUENCE [LARGE SCALE GENOMIC DNA]</scope>
    <source>
        <strain evidence="3 4">62-1032</strain>
    </source>
</reference>
<keyword evidence="4" id="KW-1185">Reference proteome</keyword>
<sequence>MPSNGTTFLVAIIVPTSAVLLIIIWTIFAYFKFRALVRAHPAASRSIAEQGADRRQSVFSTTRRTSKLLEVIPPPPPSPTFTIQTAMSRSGSRVLVRGRRSSSKRREGEKAPMPERARKVAVWGVGEGGDSQGGDPDTFGYGAQGYASSSGHHLRQHSADVPSAPPTSPFQLGFNTSIRRRNGTWHEHDLEILSSAAPPPPPVVIFAPVGERPLFGARISSSEGDHVESGGAGSQESGYEANGLLAGTRAEQERLEAEEDEEEFRRYTAYTALDMAESGRPGRKRLGEGAKMAMERPLQPGDATPPFADSPRAMSLHSGRQRTIANNDVPPVPPRNPARQLDALTHPSMLPFDRPRSLPSRYSLQSALPAQPRDRTSTYTTHSQQSHYPDPNRLSVASNYTDYSHTERENSRPPARPPSGESAPTRHHSLGPSPSHRLSYPSSSPFALQRARSDPPQQVHRTSRDVSEESDITSNTFGVPDLHPRLSRSMSPDALEELELVASRFQETKASLLASYGEPNRAYPPRPPYWLSREGSSGTLLERAPLDEATRLKLVNPDHDHHLKHSSSSYSFARY</sequence>
<feature type="region of interest" description="Disordered" evidence="1">
    <location>
        <begin position="220"/>
        <end position="239"/>
    </location>
</feature>
<dbReference type="Proteomes" id="UP000193467">
    <property type="component" value="Unassembled WGS sequence"/>
</dbReference>
<evidence type="ECO:0000313" key="4">
    <source>
        <dbReference type="Proteomes" id="UP000193467"/>
    </source>
</evidence>
<feature type="transmembrane region" description="Helical" evidence="2">
    <location>
        <begin position="6"/>
        <end position="31"/>
    </location>
</feature>
<protein>
    <submittedName>
        <fullName evidence="3">Uncharacterized protein</fullName>
    </submittedName>
</protein>
<gene>
    <name evidence="3" type="ORF">BCR35DRAFT_329187</name>
</gene>
<comment type="caution">
    <text evidence="3">The sequence shown here is derived from an EMBL/GenBank/DDBJ whole genome shotgun (WGS) entry which is preliminary data.</text>
</comment>
<proteinExistence type="predicted"/>
<name>A0A1Y2G469_9BASI</name>
<evidence type="ECO:0000256" key="2">
    <source>
        <dbReference type="SAM" id="Phobius"/>
    </source>
</evidence>
<accession>A0A1Y2G469</accession>
<keyword evidence="2" id="KW-0472">Membrane</keyword>
<feature type="region of interest" description="Disordered" evidence="1">
    <location>
        <begin position="147"/>
        <end position="169"/>
    </location>
</feature>
<dbReference type="AlphaFoldDB" id="A0A1Y2G469"/>
<feature type="region of interest" description="Disordered" evidence="1">
    <location>
        <begin position="86"/>
        <end position="115"/>
    </location>
</feature>
<feature type="compositionally biased region" description="Basic and acidic residues" evidence="1">
    <location>
        <begin position="104"/>
        <end position="115"/>
    </location>
</feature>
<feature type="compositionally biased region" description="Low complexity" evidence="1">
    <location>
        <begin position="377"/>
        <end position="388"/>
    </location>
</feature>
<keyword evidence="2" id="KW-1133">Transmembrane helix</keyword>
<dbReference type="InParanoid" id="A0A1Y2G469"/>
<feature type="compositionally biased region" description="Low complexity" evidence="1">
    <location>
        <begin position="432"/>
        <end position="445"/>
    </location>
</feature>
<organism evidence="3 4">
    <name type="scientific">Leucosporidium creatinivorum</name>
    <dbReference type="NCBI Taxonomy" id="106004"/>
    <lineage>
        <taxon>Eukaryota</taxon>
        <taxon>Fungi</taxon>
        <taxon>Dikarya</taxon>
        <taxon>Basidiomycota</taxon>
        <taxon>Pucciniomycotina</taxon>
        <taxon>Microbotryomycetes</taxon>
        <taxon>Leucosporidiales</taxon>
        <taxon>Leucosporidium</taxon>
    </lineage>
</organism>
<feature type="region of interest" description="Disordered" evidence="1">
    <location>
        <begin position="291"/>
        <end position="488"/>
    </location>
</feature>
<evidence type="ECO:0000313" key="3">
    <source>
        <dbReference type="EMBL" id="ORY89840.1"/>
    </source>
</evidence>
<dbReference type="EMBL" id="MCGR01000005">
    <property type="protein sequence ID" value="ORY89840.1"/>
    <property type="molecule type" value="Genomic_DNA"/>
</dbReference>